<accession>A0A9Q0R6B7</accession>
<dbReference type="PANTHER" id="PTHR15361">
    <property type="entry name" value="RAD51/NUKS-INTERACTING PROTEIN"/>
    <property type="match status" value="1"/>
</dbReference>
<evidence type="ECO:0000313" key="4">
    <source>
        <dbReference type="EMBL" id="KAJ5068922.1"/>
    </source>
</evidence>
<dbReference type="Proteomes" id="UP001149090">
    <property type="component" value="Unassembled WGS sequence"/>
</dbReference>
<protein>
    <submittedName>
        <fullName evidence="4">Dynactin subunit 1</fullName>
    </submittedName>
</protein>
<dbReference type="InterPro" id="IPR036859">
    <property type="entry name" value="CAP-Gly_dom_sf"/>
</dbReference>
<dbReference type="InterPro" id="IPR000938">
    <property type="entry name" value="CAP-Gly_domain"/>
</dbReference>
<evidence type="ECO:0000256" key="2">
    <source>
        <dbReference type="SAM" id="MobiDB-lite"/>
    </source>
</evidence>
<evidence type="ECO:0000256" key="1">
    <source>
        <dbReference type="SAM" id="Coils"/>
    </source>
</evidence>
<feature type="region of interest" description="Disordered" evidence="2">
    <location>
        <begin position="35"/>
        <end position="56"/>
    </location>
</feature>
<evidence type="ECO:0000313" key="5">
    <source>
        <dbReference type="Proteomes" id="UP001149090"/>
    </source>
</evidence>
<reference evidence="4" key="1">
    <citation type="submission" date="2022-10" db="EMBL/GenBank/DDBJ databases">
        <title>Novel sulphate-reducing endosymbionts in the free-living metamonad Anaeramoeba.</title>
        <authorList>
            <person name="Jerlstrom-Hultqvist J."/>
            <person name="Cepicka I."/>
            <person name="Gallot-Lavallee L."/>
            <person name="Salas-Leiva D."/>
            <person name="Curtis B.A."/>
            <person name="Zahonova K."/>
            <person name="Pipaliya S."/>
            <person name="Dacks J."/>
            <person name="Roger A.J."/>
        </authorList>
    </citation>
    <scope>NUCLEOTIDE SEQUENCE</scope>
    <source>
        <strain evidence="4">BMAN</strain>
    </source>
</reference>
<dbReference type="EMBL" id="JAPDFW010000111">
    <property type="protein sequence ID" value="KAJ5068922.1"/>
    <property type="molecule type" value="Genomic_DNA"/>
</dbReference>
<dbReference type="Pfam" id="PF01302">
    <property type="entry name" value="CAP_GLY"/>
    <property type="match status" value="1"/>
</dbReference>
<feature type="region of interest" description="Disordered" evidence="2">
    <location>
        <begin position="78"/>
        <end position="265"/>
    </location>
</feature>
<proteinExistence type="predicted"/>
<name>A0A9Q0R6B7_ANAIG</name>
<dbReference type="GO" id="GO:0003697">
    <property type="term" value="F:single-stranded DNA binding"/>
    <property type="evidence" value="ECO:0007669"/>
    <property type="project" value="TreeGrafter"/>
</dbReference>
<feature type="compositionally biased region" description="Basic and acidic residues" evidence="2">
    <location>
        <begin position="166"/>
        <end position="185"/>
    </location>
</feature>
<keyword evidence="5" id="KW-1185">Reference proteome</keyword>
<feature type="domain" description="CAP-Gly" evidence="3">
    <location>
        <begin position="28"/>
        <end position="70"/>
    </location>
</feature>
<dbReference type="InterPro" id="IPR052003">
    <property type="entry name" value="HR_DNA-Binding_Protein"/>
</dbReference>
<evidence type="ECO:0000259" key="3">
    <source>
        <dbReference type="PROSITE" id="PS50245"/>
    </source>
</evidence>
<dbReference type="GO" id="GO:0000724">
    <property type="term" value="P:double-strand break repair via homologous recombination"/>
    <property type="evidence" value="ECO:0007669"/>
    <property type="project" value="TreeGrafter"/>
</dbReference>
<comment type="caution">
    <text evidence="4">The sequence shown here is derived from an EMBL/GenBank/DDBJ whole genome shotgun (WGS) entry which is preliminary data.</text>
</comment>
<gene>
    <name evidence="4" type="ORF">M0811_12094</name>
</gene>
<keyword evidence="1" id="KW-0175">Coiled coil</keyword>
<dbReference type="GO" id="GO:0036297">
    <property type="term" value="P:interstrand cross-link repair"/>
    <property type="evidence" value="ECO:0007669"/>
    <property type="project" value="TreeGrafter"/>
</dbReference>
<dbReference type="OrthoDB" id="5295208at2759"/>
<feature type="compositionally biased region" description="Basic and acidic residues" evidence="2">
    <location>
        <begin position="200"/>
        <end position="215"/>
    </location>
</feature>
<feature type="compositionally biased region" description="Basic and acidic residues" evidence="2">
    <location>
        <begin position="83"/>
        <end position="102"/>
    </location>
</feature>
<feature type="compositionally biased region" description="Basic and acidic residues" evidence="2">
    <location>
        <begin position="253"/>
        <end position="265"/>
    </location>
</feature>
<dbReference type="PANTHER" id="PTHR15361:SF5">
    <property type="entry name" value="C3H1-TYPE DOMAIN-CONTAINING PROTEIN"/>
    <property type="match status" value="1"/>
</dbReference>
<dbReference type="SMART" id="SM01052">
    <property type="entry name" value="CAP_GLY"/>
    <property type="match status" value="1"/>
</dbReference>
<feature type="coiled-coil region" evidence="1">
    <location>
        <begin position="1049"/>
        <end position="1135"/>
    </location>
</feature>
<dbReference type="GO" id="GO:0003690">
    <property type="term" value="F:double-stranded DNA binding"/>
    <property type="evidence" value="ECO:0007669"/>
    <property type="project" value="TreeGrafter"/>
</dbReference>
<feature type="compositionally biased region" description="Basic and acidic residues" evidence="2">
    <location>
        <begin position="132"/>
        <end position="141"/>
    </location>
</feature>
<dbReference type="AlphaFoldDB" id="A0A9Q0R6B7"/>
<organism evidence="4 5">
    <name type="scientific">Anaeramoeba ignava</name>
    <name type="common">Anaerobic marine amoeba</name>
    <dbReference type="NCBI Taxonomy" id="1746090"/>
    <lineage>
        <taxon>Eukaryota</taxon>
        <taxon>Metamonada</taxon>
        <taxon>Anaeramoebidae</taxon>
        <taxon>Anaeramoeba</taxon>
    </lineage>
</organism>
<dbReference type="SUPFAM" id="SSF74924">
    <property type="entry name" value="Cap-Gly domain"/>
    <property type="match status" value="1"/>
</dbReference>
<sequence>MTDNKKKSQIGKPCLTKDGKRGKIQFIGTLQGDTQKSVGIELEKPEGNNDGSLNGKRYFTCKPSYGIFVPIKEVTITKKYQKKNTEKSPKISGKEDSQDKTAKPKKIQSSNLKTKPTKKLEPKSNLFTSQKLQDKNKEKKTIKNPKNLTQSSNLNEKPKKIVKKLVKPEKKSSQTPTPKEDEKKSKPSNVKAIKTNLKTKKTDSGKESVNQDKKKIVSNKTKIIKRKSTVEKKKDSNEDDLLKQVDSLLQGKTEPKEEEVNQKIEKEKKEEVNQKIEEVNQKIEEENQESKLLNDSEIQKKIEEDIQKQTQEREKMNEEMKIQLQELKEMFETLQNKKKDLEKEKENLLLNNEEKLITAEELEFEIESLNQELRTIKESDKNQKMITKTRNETKINEKEIGKLLTQNERLKEALLELDNQIKQEETNEEETKKQFQEIKEIYEETNTDIETLNEKINELNQNSEKLKKIVDENNDSENIIEELAHKNLEQDDTIKEMEAEIQDLEELLQLSKQMEEEQKDIEQRLITENEKKRSELKNHQQETEKLRNQLKDLKQDTTQYKMYVMGLEHENTRLNKTESFREKDIIGFDEKTKILQALDHEQKNLLFNNFSLQMDLEISDSQINESHIISNLFAKSIPDSFLHKEMQHFQVFLFSKRITLKLQIIDKFLEEILPTETFIINSLSKLITEQITDQSEKDPFQQETQKKSLNSLPVTEITNSLKLKNIIEIIRYLIYELEFILNNTEVSHLNSIYTDFSKVFKIEKVVDNALDYLKKANLNENLRTGSFGETLKLFQRIADKYLLTNPIPDCERTRYLLWKCLFHHLMILFVFQNSLRILISTSNISPTTLDFELNLDRDNTQNIQLDPQKYESFLIQELIKALQINSSAITSIRNIRTQLKEKISFALETEQNQQIKKISQLLASSNQKMESFISIFREIEKSEEKEPRISEQNCQNLINILCYHSNQNQPPNISVNLTPNSKIIDIITYSHSKMEAFNNFLNETIFYDQRQKEPPKELSIWEDIASQKKALIVENFNLKKHLQSCKDDNEELLLAIGKKKKDIDSIEKEIEENKNKLVELSNQSKTAELQKQKVAQYQQILLSLEEEKGQLFSQMNLYEQKINKFKQQIQEYTTNESINVFTGVHQDSPSFSLSQNELVTKRNQIFNLLKQNSILHRNVNHDDKQNEFLFLQKDHWANSLLNKTEKKSSQSSLVSSENIQNLKNQTRHLLTSRKVVNLSSQKKIKNYFEEKFAEETQAKKLSLLMIMVQDLNLISKLN</sequence>
<dbReference type="Gene3D" id="2.30.30.190">
    <property type="entry name" value="CAP Gly-rich-like domain"/>
    <property type="match status" value="1"/>
</dbReference>
<feature type="compositionally biased region" description="Basic and acidic residues" evidence="2">
    <location>
        <begin position="228"/>
        <end position="243"/>
    </location>
</feature>
<dbReference type="PROSITE" id="PS50245">
    <property type="entry name" value="CAP_GLY_2"/>
    <property type="match status" value="1"/>
</dbReference>